<dbReference type="Pfam" id="PF00646">
    <property type="entry name" value="F-box"/>
    <property type="match status" value="1"/>
</dbReference>
<feature type="domain" description="F-box" evidence="1">
    <location>
        <begin position="37"/>
        <end position="69"/>
    </location>
</feature>
<accession>A0A9P3GIG0</accession>
<dbReference type="Proteomes" id="UP000703269">
    <property type="component" value="Unassembled WGS sequence"/>
</dbReference>
<protein>
    <recommendedName>
        <fullName evidence="1">F-box domain-containing protein</fullName>
    </recommendedName>
</protein>
<name>A0A9P3GIG0_9APHY</name>
<dbReference type="InterPro" id="IPR036047">
    <property type="entry name" value="F-box-like_dom_sf"/>
</dbReference>
<dbReference type="InterPro" id="IPR001810">
    <property type="entry name" value="F-box_dom"/>
</dbReference>
<evidence type="ECO:0000259" key="1">
    <source>
        <dbReference type="Pfam" id="PF00646"/>
    </source>
</evidence>
<evidence type="ECO:0000313" key="3">
    <source>
        <dbReference type="Proteomes" id="UP000703269"/>
    </source>
</evidence>
<dbReference type="SUPFAM" id="SSF81383">
    <property type="entry name" value="F-box domain"/>
    <property type="match status" value="1"/>
</dbReference>
<gene>
    <name evidence="2" type="ORF">PsYK624_115550</name>
</gene>
<proteinExistence type="predicted"/>
<keyword evidence="3" id="KW-1185">Reference proteome</keyword>
<sequence>MVDGADRGSAFRPALSKLRRLSLLGSKQAATNDDLQLKLNYDILLHVMLFLELGDLFRTMRTSRTLYELGLPILLANVQITRTNMAASLLYRRHLLQDTTRLSKVRSLCSTYKALDDGSQHPVGHRIYKTYQPFPQQYRLTDLLPQFTNLVVLEVAMEGAHVTPTFCDWIRTLKRLRVLKLRGVGAQAELLKALLPDLPPGMEAVHIARIKPRSVVDAEWNPLKMLAHSWATLESLAFEVYDRLRGPLLASYQPACLPAVRDLSWVSRNDVRPDVLMRTFPAVRTLRIGHVRLDTPGFGIGRNVDEAEQAQLRERNLRAQQVGTGWDSLERLEGGLLSLWTLALRCRVAHVETVLHAWPGANLGHLIVLLHETTPRRLTLTTYPVHLAQLGRVLNFGPLEDLELCVDVVSNGEPDILDILRNAFDEVYQSNLRRLTLIIRMLADVHQSAAYLRASRMGDLDLHRPPPSQSLSTRWRAFADSLFTMVPLLEHLKLEVWGSRTLICTRRNMAVVSRESTTEVCPWDPRYMDDEGVWPVLRGQTQ</sequence>
<dbReference type="EMBL" id="BPQB01000048">
    <property type="protein sequence ID" value="GJE95371.1"/>
    <property type="molecule type" value="Genomic_DNA"/>
</dbReference>
<reference evidence="2 3" key="1">
    <citation type="submission" date="2021-08" db="EMBL/GenBank/DDBJ databases">
        <title>Draft Genome Sequence of Phanerochaete sordida strain YK-624.</title>
        <authorList>
            <person name="Mori T."/>
            <person name="Dohra H."/>
            <person name="Suzuki T."/>
            <person name="Kawagishi H."/>
            <person name="Hirai H."/>
        </authorList>
    </citation>
    <scope>NUCLEOTIDE SEQUENCE [LARGE SCALE GENOMIC DNA]</scope>
    <source>
        <strain evidence="2 3">YK-624</strain>
    </source>
</reference>
<organism evidence="2 3">
    <name type="scientific">Phanerochaete sordida</name>
    <dbReference type="NCBI Taxonomy" id="48140"/>
    <lineage>
        <taxon>Eukaryota</taxon>
        <taxon>Fungi</taxon>
        <taxon>Dikarya</taxon>
        <taxon>Basidiomycota</taxon>
        <taxon>Agaricomycotina</taxon>
        <taxon>Agaricomycetes</taxon>
        <taxon>Polyporales</taxon>
        <taxon>Phanerochaetaceae</taxon>
        <taxon>Phanerochaete</taxon>
    </lineage>
</organism>
<dbReference type="OrthoDB" id="2751407at2759"/>
<evidence type="ECO:0000313" key="2">
    <source>
        <dbReference type="EMBL" id="GJE95371.1"/>
    </source>
</evidence>
<dbReference type="AlphaFoldDB" id="A0A9P3GIG0"/>
<comment type="caution">
    <text evidence="2">The sequence shown here is derived from an EMBL/GenBank/DDBJ whole genome shotgun (WGS) entry which is preliminary data.</text>
</comment>